<comment type="caution">
    <text evidence="3">The sequence shown here is derived from an EMBL/GenBank/DDBJ whole genome shotgun (WGS) entry which is preliminary data.</text>
</comment>
<dbReference type="GO" id="GO:0016757">
    <property type="term" value="F:glycosyltransferase activity"/>
    <property type="evidence" value="ECO:0007669"/>
    <property type="project" value="UniProtKB-KW"/>
</dbReference>
<dbReference type="eggNOG" id="COG0438">
    <property type="taxonomic scope" value="Bacteria"/>
</dbReference>
<dbReference type="Pfam" id="PF00534">
    <property type="entry name" value="Glycos_transf_1"/>
    <property type="match status" value="1"/>
</dbReference>
<dbReference type="HOGENOM" id="CLU_009583_0_2_9"/>
<evidence type="ECO:0000259" key="1">
    <source>
        <dbReference type="Pfam" id="PF00534"/>
    </source>
</evidence>
<evidence type="ECO:0000313" key="3">
    <source>
        <dbReference type="EMBL" id="EEF67786.1"/>
    </source>
</evidence>
<feature type="domain" description="Glycosyltransferase subfamily 4-like N-terminal" evidence="2">
    <location>
        <begin position="63"/>
        <end position="176"/>
    </location>
</feature>
<feature type="domain" description="Glycosyl transferase family 1" evidence="1">
    <location>
        <begin position="181"/>
        <end position="345"/>
    </location>
</feature>
<accession>B9Y8A2</accession>
<dbReference type="EMBL" id="ACCF01000116">
    <property type="protein sequence ID" value="EEF67786.1"/>
    <property type="molecule type" value="Genomic_DNA"/>
</dbReference>
<dbReference type="Gene3D" id="3.40.50.2000">
    <property type="entry name" value="Glycogen Phosphorylase B"/>
    <property type="match status" value="2"/>
</dbReference>
<gene>
    <name evidence="3" type="ORF">HOLDEFILI_02049</name>
</gene>
<dbReference type="AlphaFoldDB" id="B9Y8A2"/>
<reference evidence="3 4" key="1">
    <citation type="submission" date="2008-12" db="EMBL/GenBank/DDBJ databases">
        <authorList>
            <person name="Fulton L."/>
            <person name="Clifton S."/>
            <person name="Fulton B."/>
            <person name="Xu J."/>
            <person name="Minx P."/>
            <person name="Pepin K.H."/>
            <person name="Johnson M."/>
            <person name="Bhonagiri V."/>
            <person name="Nash W.E."/>
            <person name="Mardis E.R."/>
            <person name="Wilson R.K."/>
        </authorList>
    </citation>
    <scope>NUCLEOTIDE SEQUENCE [LARGE SCALE GENOMIC DNA]</scope>
    <source>
        <strain evidence="3 4">DSM 12042</strain>
    </source>
</reference>
<evidence type="ECO:0000313" key="4">
    <source>
        <dbReference type="Proteomes" id="UP000005950"/>
    </source>
</evidence>
<dbReference type="Proteomes" id="UP000005950">
    <property type="component" value="Unassembled WGS sequence"/>
</dbReference>
<sequence length="367" mass="42575">MVRLLKILMESYGYDVLVLLHNDGTGEKLLKENKIAYKKIRSFNWFVPYHPKELKRKIKKFLCYFWMPITYIYNKIVIRRISQLLKKEKIDIVHINTSCCYVGAEAAKQSKIPYVWHIREFLEEDQERTIWNKKLAKRLMSNSNCVITISNSLYKKYINFIPTANVKKIYNGIDESKFLQDRRKINISNTKNIIMVGSINKSKGQIQAIKACQLLKNRNISNFSLSIIGKTSDYSRSLENYVKENSMEEFVRFLGPKENIEEYYFSSDIVLMCSEAEAFGRVTVEAMMAGCLVIGANSGCTPELIEDGYSGILYKSGDYFDLANKIEFALNNANYVRKIVENGRNVMLRTMTAKENAEKINDIYNQI</sequence>
<dbReference type="CDD" id="cd03801">
    <property type="entry name" value="GT4_PimA-like"/>
    <property type="match status" value="1"/>
</dbReference>
<dbReference type="Pfam" id="PF13439">
    <property type="entry name" value="Glyco_transf_4"/>
    <property type="match status" value="1"/>
</dbReference>
<reference evidence="3 4" key="2">
    <citation type="submission" date="2009-02" db="EMBL/GenBank/DDBJ databases">
        <title>Draft genome sequence of Holdemania filiformis DSM 12042.</title>
        <authorList>
            <person name="Sudarsanam P."/>
            <person name="Ley R."/>
            <person name="Guruge J."/>
            <person name="Turnbaugh P.J."/>
            <person name="Mahowald M."/>
            <person name="Liep D."/>
            <person name="Gordon J."/>
        </authorList>
    </citation>
    <scope>NUCLEOTIDE SEQUENCE [LARGE SCALE GENOMIC DNA]</scope>
    <source>
        <strain evidence="3 4">DSM 12042</strain>
    </source>
</reference>
<protein>
    <submittedName>
        <fullName evidence="3">Glycosyltransferase, group 1 family protein</fullName>
        <ecNumber evidence="3">2.4.-.-</ecNumber>
    </submittedName>
</protein>
<proteinExistence type="predicted"/>
<dbReference type="PANTHER" id="PTHR45947:SF3">
    <property type="entry name" value="SULFOQUINOVOSYL TRANSFERASE SQD2"/>
    <property type="match status" value="1"/>
</dbReference>
<dbReference type="STRING" id="545696.HOLDEFILI_02049"/>
<organism evidence="3 4">
    <name type="scientific">Holdemania filiformis DSM 12042</name>
    <dbReference type="NCBI Taxonomy" id="545696"/>
    <lineage>
        <taxon>Bacteria</taxon>
        <taxon>Bacillati</taxon>
        <taxon>Bacillota</taxon>
        <taxon>Erysipelotrichia</taxon>
        <taxon>Erysipelotrichales</taxon>
        <taxon>Erysipelotrichaceae</taxon>
        <taxon>Holdemania</taxon>
    </lineage>
</organism>
<keyword evidence="3" id="KW-0808">Transferase</keyword>
<dbReference type="PANTHER" id="PTHR45947">
    <property type="entry name" value="SULFOQUINOVOSYL TRANSFERASE SQD2"/>
    <property type="match status" value="1"/>
</dbReference>
<dbReference type="EC" id="2.4.-.-" evidence="3"/>
<keyword evidence="3" id="KW-0328">Glycosyltransferase</keyword>
<dbReference type="InterPro" id="IPR050194">
    <property type="entry name" value="Glycosyltransferase_grp1"/>
</dbReference>
<dbReference type="InterPro" id="IPR001296">
    <property type="entry name" value="Glyco_trans_1"/>
</dbReference>
<dbReference type="InterPro" id="IPR028098">
    <property type="entry name" value="Glyco_trans_4-like_N"/>
</dbReference>
<dbReference type="SUPFAM" id="SSF53756">
    <property type="entry name" value="UDP-Glycosyltransferase/glycogen phosphorylase"/>
    <property type="match status" value="1"/>
</dbReference>
<evidence type="ECO:0000259" key="2">
    <source>
        <dbReference type="Pfam" id="PF13439"/>
    </source>
</evidence>
<name>B9Y8A2_9FIRM</name>